<dbReference type="GO" id="GO:0008684">
    <property type="term" value="F:2-oxopent-4-enoate hydratase activity"/>
    <property type="evidence" value="ECO:0007669"/>
    <property type="project" value="TreeGrafter"/>
</dbReference>
<dbReference type="AlphaFoldDB" id="A0A512C0F0"/>
<gene>
    <name evidence="1" type="ORF">MAE02_53560</name>
</gene>
<dbReference type="Gene3D" id="3.90.850.10">
    <property type="entry name" value="Fumarylacetoacetase-like, C-terminal domain"/>
    <property type="match status" value="1"/>
</dbReference>
<name>A0A512C0F0_9HYPH</name>
<sequence length="204" mass="21513">MAIGPGNRPIAAPLHPLIRDTRQPLSWRPGIAIEVEFAVELGAELPYRLRKNYSRAEIEAAVGGIYLGVEIIDSRLIEGSNSPFELFLADSLANAGYVLGPQVPREFLMGDGPALTVSAGAQLLYRGQANHPSGDPLTPLVAYANDPSDQLGGLRSGQIVTTGSLCGVISPQASTQIDITLNGVHVMQLDMTANPEGESEKASG</sequence>
<accession>A0A512C0F0</accession>
<evidence type="ECO:0000313" key="2">
    <source>
        <dbReference type="Proteomes" id="UP000321085"/>
    </source>
</evidence>
<proteinExistence type="predicted"/>
<organism evidence="1 2">
    <name type="scientific">Microvirga aerophila</name>
    <dbReference type="NCBI Taxonomy" id="670291"/>
    <lineage>
        <taxon>Bacteria</taxon>
        <taxon>Pseudomonadati</taxon>
        <taxon>Pseudomonadota</taxon>
        <taxon>Alphaproteobacteria</taxon>
        <taxon>Hyphomicrobiales</taxon>
        <taxon>Methylobacteriaceae</taxon>
        <taxon>Microvirga</taxon>
    </lineage>
</organism>
<dbReference type="PANTHER" id="PTHR30143">
    <property type="entry name" value="ACID HYDRATASE"/>
    <property type="match status" value="1"/>
</dbReference>
<dbReference type="InterPro" id="IPR050772">
    <property type="entry name" value="Hydratase-Decarb/MhpD_sf"/>
</dbReference>
<keyword evidence="2" id="KW-1185">Reference proteome</keyword>
<comment type="caution">
    <text evidence="1">The sequence shown here is derived from an EMBL/GenBank/DDBJ whole genome shotgun (WGS) entry which is preliminary data.</text>
</comment>
<dbReference type="SUPFAM" id="SSF56529">
    <property type="entry name" value="FAH"/>
    <property type="match status" value="1"/>
</dbReference>
<dbReference type="InterPro" id="IPR036663">
    <property type="entry name" value="Fumarylacetoacetase_C_sf"/>
</dbReference>
<evidence type="ECO:0000313" key="1">
    <source>
        <dbReference type="EMBL" id="GEO17660.1"/>
    </source>
</evidence>
<dbReference type="EMBL" id="BJYU01000117">
    <property type="protein sequence ID" value="GEO17660.1"/>
    <property type="molecule type" value="Genomic_DNA"/>
</dbReference>
<reference evidence="1 2" key="1">
    <citation type="submission" date="2019-07" db="EMBL/GenBank/DDBJ databases">
        <title>Whole genome shotgun sequence of Microvirga aerophila NBRC 106136.</title>
        <authorList>
            <person name="Hosoyama A."/>
            <person name="Uohara A."/>
            <person name="Ohji S."/>
            <person name="Ichikawa N."/>
        </authorList>
    </citation>
    <scope>NUCLEOTIDE SEQUENCE [LARGE SCALE GENOMIC DNA]</scope>
    <source>
        <strain evidence="1 2">NBRC 106136</strain>
    </source>
</reference>
<evidence type="ECO:0008006" key="3">
    <source>
        <dbReference type="Google" id="ProtNLM"/>
    </source>
</evidence>
<protein>
    <recommendedName>
        <fullName evidence="3">Fumarylacetoacetase-like C-terminal domain-containing protein</fullName>
    </recommendedName>
</protein>
<dbReference type="PANTHER" id="PTHR30143:SF0">
    <property type="entry name" value="2-KETO-4-PENTENOATE HYDRATASE"/>
    <property type="match status" value="1"/>
</dbReference>
<dbReference type="GO" id="GO:0005737">
    <property type="term" value="C:cytoplasm"/>
    <property type="evidence" value="ECO:0007669"/>
    <property type="project" value="TreeGrafter"/>
</dbReference>
<dbReference type="Proteomes" id="UP000321085">
    <property type="component" value="Unassembled WGS sequence"/>
</dbReference>